<proteinExistence type="predicted"/>
<sequence length="23" mass="2296">ATKIGKLFNALGGSKGVTLPIPL</sequence>
<comment type="caution">
    <text evidence="1">The sequence shown here is derived from an EMBL/GenBank/DDBJ whole genome shotgun (WGS) entry which is preliminary data.</text>
</comment>
<dbReference type="Gramene" id="OMO71297">
    <property type="protein sequence ID" value="OMO71297"/>
    <property type="gene ID" value="CCACVL1_18304"/>
</dbReference>
<organism evidence="1 2">
    <name type="scientific">Corchorus capsularis</name>
    <name type="common">Jute</name>
    <dbReference type="NCBI Taxonomy" id="210143"/>
    <lineage>
        <taxon>Eukaryota</taxon>
        <taxon>Viridiplantae</taxon>
        <taxon>Streptophyta</taxon>
        <taxon>Embryophyta</taxon>
        <taxon>Tracheophyta</taxon>
        <taxon>Spermatophyta</taxon>
        <taxon>Magnoliopsida</taxon>
        <taxon>eudicotyledons</taxon>
        <taxon>Gunneridae</taxon>
        <taxon>Pentapetalae</taxon>
        <taxon>rosids</taxon>
        <taxon>malvids</taxon>
        <taxon>Malvales</taxon>
        <taxon>Malvaceae</taxon>
        <taxon>Grewioideae</taxon>
        <taxon>Apeibeae</taxon>
        <taxon>Corchorus</taxon>
    </lineage>
</organism>
<dbReference type="EMBL" id="AWWV01011654">
    <property type="protein sequence ID" value="OMO71297.1"/>
    <property type="molecule type" value="Genomic_DNA"/>
</dbReference>
<gene>
    <name evidence="1" type="ORF">CCACVL1_18304</name>
</gene>
<feature type="non-terminal residue" evidence="1">
    <location>
        <position position="1"/>
    </location>
</feature>
<dbReference type="Proteomes" id="UP000188268">
    <property type="component" value="Unassembled WGS sequence"/>
</dbReference>
<dbReference type="AlphaFoldDB" id="A0A1R3HLI3"/>
<accession>A0A1R3HLI3</accession>
<evidence type="ECO:0000313" key="1">
    <source>
        <dbReference type="EMBL" id="OMO71297.1"/>
    </source>
</evidence>
<keyword evidence="2" id="KW-1185">Reference proteome</keyword>
<evidence type="ECO:0000313" key="2">
    <source>
        <dbReference type="Proteomes" id="UP000188268"/>
    </source>
</evidence>
<protein>
    <submittedName>
        <fullName evidence="1">Uncharacterized protein</fullName>
    </submittedName>
</protein>
<name>A0A1R3HLI3_COCAP</name>
<reference evidence="1 2" key="1">
    <citation type="submission" date="2013-09" db="EMBL/GenBank/DDBJ databases">
        <title>Corchorus capsularis genome sequencing.</title>
        <authorList>
            <person name="Alam M."/>
            <person name="Haque M.S."/>
            <person name="Islam M.S."/>
            <person name="Emdad E.M."/>
            <person name="Islam M.M."/>
            <person name="Ahmed B."/>
            <person name="Halim A."/>
            <person name="Hossen Q.M.M."/>
            <person name="Hossain M.Z."/>
            <person name="Ahmed R."/>
            <person name="Khan M.M."/>
            <person name="Islam R."/>
            <person name="Rashid M.M."/>
            <person name="Khan S.A."/>
            <person name="Rahman M.S."/>
            <person name="Alam M."/>
        </authorList>
    </citation>
    <scope>NUCLEOTIDE SEQUENCE [LARGE SCALE GENOMIC DNA]</scope>
    <source>
        <strain evidence="2">cv. CVL-1</strain>
        <tissue evidence="1">Whole seedling</tissue>
    </source>
</reference>